<evidence type="ECO:0000313" key="3">
    <source>
        <dbReference type="EMBL" id="MBP1953600.1"/>
    </source>
</evidence>
<dbReference type="OrthoDB" id="199604at2157"/>
<reference evidence="3" key="3">
    <citation type="submission" date="2021-03" db="EMBL/GenBank/DDBJ databases">
        <title>Genomic Encyclopedia of Type Strains, Phase IV (KMG-IV): sequencing the most valuable type-strain genomes for metagenomic binning, comparative biology and taxonomic classification.</title>
        <authorList>
            <person name="Goeker M."/>
        </authorList>
    </citation>
    <scope>NUCLEOTIDE SEQUENCE</scope>
    <source>
        <strain evidence="3">DSM 22443</strain>
    </source>
</reference>
<feature type="compositionally biased region" description="Basic and acidic residues" evidence="1">
    <location>
        <begin position="1"/>
        <end position="18"/>
    </location>
</feature>
<dbReference type="EMBL" id="BMOO01000003">
    <property type="protein sequence ID" value="GGM64039.1"/>
    <property type="molecule type" value="Genomic_DNA"/>
</dbReference>
<dbReference type="RefSeq" id="WP_188871046.1">
    <property type="nucleotide sequence ID" value="NZ_BMOO01000003.1"/>
</dbReference>
<dbReference type="Proteomes" id="UP000765891">
    <property type="component" value="Unassembled WGS sequence"/>
</dbReference>
<feature type="region of interest" description="Disordered" evidence="1">
    <location>
        <begin position="1"/>
        <end position="29"/>
    </location>
</feature>
<reference evidence="2" key="2">
    <citation type="submission" date="2020-09" db="EMBL/GenBank/DDBJ databases">
        <authorList>
            <person name="Sun Q."/>
            <person name="Ohkuma M."/>
        </authorList>
    </citation>
    <scope>NUCLEOTIDE SEQUENCE</scope>
    <source>
        <strain evidence="2">JCM 16108</strain>
    </source>
</reference>
<organism evidence="2 4">
    <name type="scientific">Halarchaeum rubridurum</name>
    <dbReference type="NCBI Taxonomy" id="489911"/>
    <lineage>
        <taxon>Archaea</taxon>
        <taxon>Methanobacteriati</taxon>
        <taxon>Methanobacteriota</taxon>
        <taxon>Stenosarchaea group</taxon>
        <taxon>Halobacteria</taxon>
        <taxon>Halobacteriales</taxon>
        <taxon>Halobacteriaceae</taxon>
    </lineage>
</organism>
<proteinExistence type="predicted"/>
<sequence length="251" mass="27461">MRGQDIHPRAARRIRSDHTSTAPSEFRHRVLADGVHDDVLEDSQLATLEDAIASLEDVRDERRETLRGAGDQGRTAGEPLPDLHRQARDRVRELCAARAGVVLADGDTWVAEGFEDAADVAAATREAAAWLRAHPDVRERVFEDDPLSTLATDGGRPQLHVGDHVQDRDDEGETPATMLAARVPVGDASGHEIDADGTTVADVNPDYPADDDVVEVVFPSRSDTDLTPQNRYAYPRGRLERTAAIHEEAED</sequence>
<protein>
    <submittedName>
        <fullName evidence="2">Uncharacterized protein</fullName>
    </submittedName>
</protein>
<name>A0A830FNB7_9EURY</name>
<comment type="caution">
    <text evidence="2">The sequence shown here is derived from an EMBL/GenBank/DDBJ whole genome shotgun (WGS) entry which is preliminary data.</text>
</comment>
<dbReference type="AlphaFoldDB" id="A0A830FNB7"/>
<feature type="region of interest" description="Disordered" evidence="1">
    <location>
        <begin position="219"/>
        <end position="251"/>
    </location>
</feature>
<reference evidence="2" key="1">
    <citation type="journal article" date="2014" name="Int. J. Syst. Evol. Microbiol.">
        <title>Complete genome sequence of Corynebacterium casei LMG S-19264T (=DSM 44701T), isolated from a smear-ripened cheese.</title>
        <authorList>
            <consortium name="US DOE Joint Genome Institute (JGI-PGF)"/>
            <person name="Walter F."/>
            <person name="Albersmeier A."/>
            <person name="Kalinowski J."/>
            <person name="Ruckert C."/>
        </authorList>
    </citation>
    <scope>NUCLEOTIDE SEQUENCE</scope>
    <source>
        <strain evidence="2">JCM 16108</strain>
    </source>
</reference>
<dbReference type="EMBL" id="JAGGKO010000001">
    <property type="protein sequence ID" value="MBP1953600.1"/>
    <property type="molecule type" value="Genomic_DNA"/>
</dbReference>
<gene>
    <name evidence="2" type="ORF">GCM10009017_12630</name>
    <name evidence="3" type="ORF">J2752_000481</name>
</gene>
<accession>A0A830FNB7</accession>
<evidence type="ECO:0000313" key="4">
    <source>
        <dbReference type="Proteomes" id="UP000614609"/>
    </source>
</evidence>
<evidence type="ECO:0000313" key="2">
    <source>
        <dbReference type="EMBL" id="GGM64039.1"/>
    </source>
</evidence>
<keyword evidence="4" id="KW-1185">Reference proteome</keyword>
<evidence type="ECO:0000256" key="1">
    <source>
        <dbReference type="SAM" id="MobiDB-lite"/>
    </source>
</evidence>
<dbReference type="Proteomes" id="UP000614609">
    <property type="component" value="Unassembled WGS sequence"/>
</dbReference>
<feature type="compositionally biased region" description="Basic and acidic residues" evidence="1">
    <location>
        <begin position="237"/>
        <end position="251"/>
    </location>
</feature>